<dbReference type="EMBL" id="JAGINU010000001">
    <property type="protein sequence ID" value="MBP2368030.1"/>
    <property type="molecule type" value="Genomic_DNA"/>
</dbReference>
<dbReference type="PANTHER" id="PTHR19328">
    <property type="entry name" value="HEDGEHOG-INTERACTING PROTEIN"/>
    <property type="match status" value="1"/>
</dbReference>
<organism evidence="3 4">
    <name type="scientific">Pseudonocardia parietis</name>
    <dbReference type="NCBI Taxonomy" id="570936"/>
    <lineage>
        <taxon>Bacteria</taxon>
        <taxon>Bacillati</taxon>
        <taxon>Actinomycetota</taxon>
        <taxon>Actinomycetes</taxon>
        <taxon>Pseudonocardiales</taxon>
        <taxon>Pseudonocardiaceae</taxon>
        <taxon>Pseudonocardia</taxon>
    </lineage>
</organism>
<dbReference type="PANTHER" id="PTHR19328:SF53">
    <property type="entry name" value="MEMBRANE PROTEIN"/>
    <property type="match status" value="1"/>
</dbReference>
<comment type="caution">
    <text evidence="3">The sequence shown here is derived from an EMBL/GenBank/DDBJ whole genome shotgun (WGS) entry which is preliminary data.</text>
</comment>
<dbReference type="InterPro" id="IPR054539">
    <property type="entry name" value="Beta-prop_PDH"/>
</dbReference>
<proteinExistence type="predicted"/>
<evidence type="ECO:0000259" key="2">
    <source>
        <dbReference type="Pfam" id="PF22807"/>
    </source>
</evidence>
<protein>
    <submittedName>
        <fullName evidence="3">Glucose/arabinose dehydrogenase</fullName>
    </submittedName>
</protein>
<reference evidence="3 4" key="1">
    <citation type="submission" date="2021-03" db="EMBL/GenBank/DDBJ databases">
        <title>Sequencing the genomes of 1000 actinobacteria strains.</title>
        <authorList>
            <person name="Klenk H.-P."/>
        </authorList>
    </citation>
    <scope>NUCLEOTIDE SEQUENCE [LARGE SCALE GENOMIC DNA]</scope>
    <source>
        <strain evidence="3 4">DSM 45256</strain>
    </source>
</reference>
<sequence length="475" mass="48462">MRIAPYRRTGHAGPPGRPPAAPSRVRRRARPVLAALACLPLVAACGLGPNPVTNVVSGNEAPVAAAAADLAPAPVAVPPGLDAAPFDQPREALVPAGWTLSVFARVPGARLAAWTPDGNLLVSVPDDGRVVILSPTGEQRPLLEGLTRPHGLAFSPDGGTLYVAESNRVTSHRYANGAATGARVVADGLPDADSPDLRGAYGHQLKSVAAGPDGAVYVSIGSTGNISVEDLSATPPRASILRVPPGGGPAEPFAVGVRNGTGLAVAPDGAVWSAVNGRDNVPYPYDRPYGDAPDSSFGEVINQYVTAHPAEPLAKLTPGRNLGWPYCNPDADTEPGVPGSLQDLTDVPLVADAELNPGGRELDCTTLAPMEQTFPAHSAPLGLSFTSGTLPAPYATGALAGVHGSWNADPPVAPEVAFFPYTDGTLGPQQTLVGGFQDPSGARWGRPVTAVTGSDGAVYITDDDAGAVYRLAPPS</sequence>
<name>A0ABS4VVR7_9PSEU</name>
<keyword evidence="4" id="KW-1185">Reference proteome</keyword>
<dbReference type="SUPFAM" id="SSF50952">
    <property type="entry name" value="Soluble quinoprotein glucose dehydrogenase"/>
    <property type="match status" value="1"/>
</dbReference>
<accession>A0ABS4VVR7</accession>
<dbReference type="Proteomes" id="UP001519295">
    <property type="component" value="Unassembled WGS sequence"/>
</dbReference>
<gene>
    <name evidence="3" type="ORF">JOF36_003726</name>
</gene>
<feature type="domain" description="Pyrroloquinoline quinone-dependent pyranose dehydrogenase beta-propeller" evidence="2">
    <location>
        <begin position="97"/>
        <end position="471"/>
    </location>
</feature>
<evidence type="ECO:0000313" key="3">
    <source>
        <dbReference type="EMBL" id="MBP2368030.1"/>
    </source>
</evidence>
<evidence type="ECO:0000256" key="1">
    <source>
        <dbReference type="SAM" id="MobiDB-lite"/>
    </source>
</evidence>
<dbReference type="Pfam" id="PF22807">
    <property type="entry name" value="TrAA12"/>
    <property type="match status" value="1"/>
</dbReference>
<dbReference type="InterPro" id="IPR011042">
    <property type="entry name" value="6-blade_b-propeller_TolB-like"/>
</dbReference>
<evidence type="ECO:0000313" key="4">
    <source>
        <dbReference type="Proteomes" id="UP001519295"/>
    </source>
</evidence>
<dbReference type="RefSeq" id="WP_210028243.1">
    <property type="nucleotide sequence ID" value="NZ_JAGINU010000001.1"/>
</dbReference>
<dbReference type="InterPro" id="IPR011041">
    <property type="entry name" value="Quinoprot_gluc/sorb_DH_b-prop"/>
</dbReference>
<feature type="region of interest" description="Disordered" evidence="1">
    <location>
        <begin position="1"/>
        <end position="25"/>
    </location>
</feature>
<dbReference type="Gene3D" id="2.120.10.30">
    <property type="entry name" value="TolB, C-terminal domain"/>
    <property type="match status" value="1"/>
</dbReference>